<proteinExistence type="predicted"/>
<dbReference type="AlphaFoldDB" id="A0A6G1D3V1"/>
<evidence type="ECO:0000313" key="2">
    <source>
        <dbReference type="Proteomes" id="UP000479710"/>
    </source>
</evidence>
<keyword evidence="2" id="KW-1185">Reference proteome</keyword>
<name>A0A6G1D3V1_9ORYZ</name>
<comment type="caution">
    <text evidence="1">The sequence shown here is derived from an EMBL/GenBank/DDBJ whole genome shotgun (WGS) entry which is preliminary data.</text>
</comment>
<dbReference type="EMBL" id="SPHZ02000007">
    <property type="protein sequence ID" value="KAF0906403.1"/>
    <property type="molecule type" value="Genomic_DNA"/>
</dbReference>
<sequence>MSQGAAGFASYRRGLSLQLGPHAVACWARGLYMDGENGAVDRSLCSVSVHLSFLATTALRLLCSSWALKP</sequence>
<evidence type="ECO:0000313" key="1">
    <source>
        <dbReference type="EMBL" id="KAF0906403.1"/>
    </source>
</evidence>
<accession>A0A6G1D3V1</accession>
<organism evidence="1 2">
    <name type="scientific">Oryza meyeriana var. granulata</name>
    <dbReference type="NCBI Taxonomy" id="110450"/>
    <lineage>
        <taxon>Eukaryota</taxon>
        <taxon>Viridiplantae</taxon>
        <taxon>Streptophyta</taxon>
        <taxon>Embryophyta</taxon>
        <taxon>Tracheophyta</taxon>
        <taxon>Spermatophyta</taxon>
        <taxon>Magnoliopsida</taxon>
        <taxon>Liliopsida</taxon>
        <taxon>Poales</taxon>
        <taxon>Poaceae</taxon>
        <taxon>BOP clade</taxon>
        <taxon>Oryzoideae</taxon>
        <taxon>Oryzeae</taxon>
        <taxon>Oryzinae</taxon>
        <taxon>Oryza</taxon>
        <taxon>Oryza meyeriana</taxon>
    </lineage>
</organism>
<dbReference type="Proteomes" id="UP000479710">
    <property type="component" value="Unassembled WGS sequence"/>
</dbReference>
<protein>
    <submittedName>
        <fullName evidence="1">Uncharacterized protein</fullName>
    </submittedName>
</protein>
<reference evidence="1 2" key="1">
    <citation type="submission" date="2019-11" db="EMBL/GenBank/DDBJ databases">
        <title>Whole genome sequence of Oryza granulata.</title>
        <authorList>
            <person name="Li W."/>
        </authorList>
    </citation>
    <scope>NUCLEOTIDE SEQUENCE [LARGE SCALE GENOMIC DNA]</scope>
    <source>
        <strain evidence="2">cv. Menghai</strain>
        <tissue evidence="1">Leaf</tissue>
    </source>
</reference>
<gene>
    <name evidence="1" type="ORF">E2562_009754</name>
</gene>